<name>A0A6S7AS22_9BURK</name>
<gene>
    <name evidence="1" type="ORF">LMG3441_04797</name>
</gene>
<dbReference type="AlphaFoldDB" id="A0A6S7AS22"/>
<reference evidence="1 2" key="1">
    <citation type="submission" date="2020-04" db="EMBL/GenBank/DDBJ databases">
        <authorList>
            <person name="De Canck E."/>
        </authorList>
    </citation>
    <scope>NUCLEOTIDE SEQUENCE [LARGE SCALE GENOMIC DNA]</scope>
    <source>
        <strain evidence="1 2">LMG 3441</strain>
    </source>
</reference>
<keyword evidence="2" id="KW-1185">Reference proteome</keyword>
<evidence type="ECO:0000313" key="2">
    <source>
        <dbReference type="Proteomes" id="UP000494269"/>
    </source>
</evidence>
<protein>
    <submittedName>
        <fullName evidence="1">Uncharacterized protein</fullName>
    </submittedName>
</protein>
<dbReference type="Proteomes" id="UP000494269">
    <property type="component" value="Unassembled WGS sequence"/>
</dbReference>
<evidence type="ECO:0000313" key="1">
    <source>
        <dbReference type="EMBL" id="CAB3732326.1"/>
    </source>
</evidence>
<accession>A0A6S7AS22</accession>
<dbReference type="EMBL" id="CADIJQ010000009">
    <property type="protein sequence ID" value="CAB3732326.1"/>
    <property type="molecule type" value="Genomic_DNA"/>
</dbReference>
<proteinExistence type="predicted"/>
<sequence>MKKHMIIWGVVSVILAAGYALYEFYSSTNEDCYEQPYVSSTFCAIERK</sequence>
<organism evidence="1 2">
    <name type="scientific">Achromobacter kerstersii</name>
    <dbReference type="NCBI Taxonomy" id="1353890"/>
    <lineage>
        <taxon>Bacteria</taxon>
        <taxon>Pseudomonadati</taxon>
        <taxon>Pseudomonadota</taxon>
        <taxon>Betaproteobacteria</taxon>
        <taxon>Burkholderiales</taxon>
        <taxon>Alcaligenaceae</taxon>
        <taxon>Achromobacter</taxon>
    </lineage>
</organism>